<dbReference type="AlphaFoldDB" id="T1HZJ9"/>
<dbReference type="STRING" id="13249.T1HZJ9"/>
<keyword evidence="2" id="KW-1185">Reference proteome</keyword>
<evidence type="ECO:0000313" key="1">
    <source>
        <dbReference type="EnsemblMetazoa" id="RPRC009469-PA"/>
    </source>
</evidence>
<dbReference type="PANTHER" id="PTHR22443">
    <property type="entry name" value="NON-SPECIFIC LETHAL 1, ISOFORM M"/>
    <property type="match status" value="1"/>
</dbReference>
<dbReference type="EMBL" id="ACPB03014180">
    <property type="status" value="NOT_ANNOTATED_CDS"/>
    <property type="molecule type" value="Genomic_DNA"/>
</dbReference>
<dbReference type="PANTHER" id="PTHR22443:SF18">
    <property type="entry name" value="NON-SPECIFIC LETHAL 1, ISOFORM M"/>
    <property type="match status" value="1"/>
</dbReference>
<reference evidence="1" key="1">
    <citation type="submission" date="2015-05" db="UniProtKB">
        <authorList>
            <consortium name="EnsemblMetazoa"/>
        </authorList>
    </citation>
    <scope>IDENTIFICATION</scope>
</reference>
<dbReference type="GO" id="GO:0035035">
    <property type="term" value="F:histone acetyltransferase binding"/>
    <property type="evidence" value="ECO:0007669"/>
    <property type="project" value="TreeGrafter"/>
</dbReference>
<dbReference type="Proteomes" id="UP000015103">
    <property type="component" value="Unassembled WGS sequence"/>
</dbReference>
<dbReference type="InParanoid" id="T1HZJ9"/>
<evidence type="ECO:0000313" key="2">
    <source>
        <dbReference type="Proteomes" id="UP000015103"/>
    </source>
</evidence>
<dbReference type="GO" id="GO:0044545">
    <property type="term" value="C:NSL complex"/>
    <property type="evidence" value="ECO:0007669"/>
    <property type="project" value="TreeGrafter"/>
</dbReference>
<dbReference type="eggNOG" id="ENOG502QYK7">
    <property type="taxonomic scope" value="Eukaryota"/>
</dbReference>
<accession>T1HZJ9</accession>
<dbReference type="InterPro" id="IPR026180">
    <property type="entry name" value="NSL1"/>
</dbReference>
<dbReference type="VEuPathDB" id="VectorBase:RPRC009469"/>
<dbReference type="EnsemblMetazoa" id="RPRC009469-RA">
    <property type="protein sequence ID" value="RPRC009469-PA"/>
    <property type="gene ID" value="RPRC009469"/>
</dbReference>
<proteinExistence type="predicted"/>
<dbReference type="HOGENOM" id="CLU_704609_0_0_1"/>
<organism evidence="1 2">
    <name type="scientific">Rhodnius prolixus</name>
    <name type="common">Triatomid bug</name>
    <dbReference type="NCBI Taxonomy" id="13249"/>
    <lineage>
        <taxon>Eukaryota</taxon>
        <taxon>Metazoa</taxon>
        <taxon>Ecdysozoa</taxon>
        <taxon>Arthropoda</taxon>
        <taxon>Hexapoda</taxon>
        <taxon>Insecta</taxon>
        <taxon>Pterygota</taxon>
        <taxon>Neoptera</taxon>
        <taxon>Paraneoptera</taxon>
        <taxon>Hemiptera</taxon>
        <taxon>Heteroptera</taxon>
        <taxon>Panheteroptera</taxon>
        <taxon>Cimicomorpha</taxon>
        <taxon>Reduviidae</taxon>
        <taxon>Triatominae</taxon>
        <taxon>Rhodnius</taxon>
    </lineage>
</organism>
<sequence>MAPALTETAQTQSFQFASSLSLALKENPKRREASILSDVISHAGMNGHSPSKTYSINGIVKNLKTQEFLPLHNRGDGEIEGGIDKIPQNMLNHSGGLMMSNSFQESGAMGLQKSNKNDGEKPAEMDQMFKNLVVANEDLNTNELGQNVEEILEAISSMENNVQTGGETMFEFEKELFDVDVMNMCVDETLVAVNKDTLIKERIEEARTKQFMVARKCDFLARRLKKLEARALGKHVADEITGLIEYSTFLLELQSRGRVEGSRPLPLSSMSLFMRQMDHSATQQASALARISNKQFKYFGSGSSSNSLVSTSNGVRTPIAGSVLPAYPQDVIQEIDSVAGELHTQLYKAHKDIDSDITESSSGGESADELIPYTNQYQHPLSMSKEFGESWK</sequence>
<name>T1HZJ9_RHOPR</name>
<protein>
    <submittedName>
        <fullName evidence="1">Uncharacterized protein</fullName>
    </submittedName>
</protein>